<dbReference type="Proteomes" id="UP001302602">
    <property type="component" value="Unassembled WGS sequence"/>
</dbReference>
<sequence>MTGTCLCSRTTLTLVTLFFFIFSTVCTVGSREHKAYMWQRRSWALCRALRHGLEALAGSDFRCSRSDYGEKLLSYSLDTVVAIELRIDLQRNFWRNLPISEFPTSITVDDLAESFFRRQRQSWNVSEMIRGPVRQFFDQ</sequence>
<protein>
    <submittedName>
        <fullName evidence="2">Uncharacterized protein</fullName>
    </submittedName>
</protein>
<evidence type="ECO:0000256" key="1">
    <source>
        <dbReference type="SAM" id="Phobius"/>
    </source>
</evidence>
<keyword evidence="1" id="KW-1133">Transmembrane helix</keyword>
<dbReference type="AlphaFoldDB" id="A0AAN6YZB5"/>
<dbReference type="RefSeq" id="XP_062643553.1">
    <property type="nucleotide sequence ID" value="XM_062786402.1"/>
</dbReference>
<dbReference type="EMBL" id="MU853244">
    <property type="protein sequence ID" value="KAK4119780.1"/>
    <property type="molecule type" value="Genomic_DNA"/>
</dbReference>
<evidence type="ECO:0000313" key="3">
    <source>
        <dbReference type="Proteomes" id="UP001302602"/>
    </source>
</evidence>
<gene>
    <name evidence="2" type="ORF">N657DRAFT_245404</name>
</gene>
<name>A0AAN6YZB5_9PEZI</name>
<keyword evidence="1" id="KW-0472">Membrane</keyword>
<dbReference type="InterPro" id="IPR036736">
    <property type="entry name" value="ACP-like_sf"/>
</dbReference>
<keyword evidence="1" id="KW-0812">Transmembrane</keyword>
<organism evidence="2 3">
    <name type="scientific">Parathielavia appendiculata</name>
    <dbReference type="NCBI Taxonomy" id="2587402"/>
    <lineage>
        <taxon>Eukaryota</taxon>
        <taxon>Fungi</taxon>
        <taxon>Dikarya</taxon>
        <taxon>Ascomycota</taxon>
        <taxon>Pezizomycotina</taxon>
        <taxon>Sordariomycetes</taxon>
        <taxon>Sordariomycetidae</taxon>
        <taxon>Sordariales</taxon>
        <taxon>Chaetomiaceae</taxon>
        <taxon>Parathielavia</taxon>
    </lineage>
</organism>
<dbReference type="SUPFAM" id="SSF47336">
    <property type="entry name" value="ACP-like"/>
    <property type="match status" value="1"/>
</dbReference>
<proteinExistence type="predicted"/>
<reference evidence="2" key="2">
    <citation type="submission" date="2023-05" db="EMBL/GenBank/DDBJ databases">
        <authorList>
            <consortium name="Lawrence Berkeley National Laboratory"/>
            <person name="Steindorff A."/>
            <person name="Hensen N."/>
            <person name="Bonometti L."/>
            <person name="Westerberg I."/>
            <person name="Brannstrom I.O."/>
            <person name="Guillou S."/>
            <person name="Cros-Aarteil S."/>
            <person name="Calhoun S."/>
            <person name="Haridas S."/>
            <person name="Kuo A."/>
            <person name="Mondo S."/>
            <person name="Pangilinan J."/>
            <person name="Riley R."/>
            <person name="Labutti K."/>
            <person name="Andreopoulos B."/>
            <person name="Lipzen A."/>
            <person name="Chen C."/>
            <person name="Yanf M."/>
            <person name="Daum C."/>
            <person name="Ng V."/>
            <person name="Clum A."/>
            <person name="Ohm R."/>
            <person name="Martin F."/>
            <person name="Silar P."/>
            <person name="Natvig D."/>
            <person name="Lalanne C."/>
            <person name="Gautier V."/>
            <person name="Ament-Velasquez S.L."/>
            <person name="Kruys A."/>
            <person name="Hutchinson M.I."/>
            <person name="Powell A.J."/>
            <person name="Barry K."/>
            <person name="Miller A.N."/>
            <person name="Grigoriev I.V."/>
            <person name="Debuchy R."/>
            <person name="Gladieux P."/>
            <person name="Thoren M.H."/>
            <person name="Johannesson H."/>
        </authorList>
    </citation>
    <scope>NUCLEOTIDE SEQUENCE</scope>
    <source>
        <strain evidence="2">CBS 731.68</strain>
    </source>
</reference>
<keyword evidence="3" id="KW-1185">Reference proteome</keyword>
<comment type="caution">
    <text evidence="2">The sequence shown here is derived from an EMBL/GenBank/DDBJ whole genome shotgun (WGS) entry which is preliminary data.</text>
</comment>
<evidence type="ECO:0000313" key="2">
    <source>
        <dbReference type="EMBL" id="KAK4119780.1"/>
    </source>
</evidence>
<dbReference type="GeneID" id="87823168"/>
<accession>A0AAN6YZB5</accession>
<reference evidence="2" key="1">
    <citation type="journal article" date="2023" name="Mol. Phylogenet. Evol.">
        <title>Genome-scale phylogeny and comparative genomics of the fungal order Sordariales.</title>
        <authorList>
            <person name="Hensen N."/>
            <person name="Bonometti L."/>
            <person name="Westerberg I."/>
            <person name="Brannstrom I.O."/>
            <person name="Guillou S."/>
            <person name="Cros-Aarteil S."/>
            <person name="Calhoun S."/>
            <person name="Haridas S."/>
            <person name="Kuo A."/>
            <person name="Mondo S."/>
            <person name="Pangilinan J."/>
            <person name="Riley R."/>
            <person name="LaButti K."/>
            <person name="Andreopoulos B."/>
            <person name="Lipzen A."/>
            <person name="Chen C."/>
            <person name="Yan M."/>
            <person name="Daum C."/>
            <person name="Ng V."/>
            <person name="Clum A."/>
            <person name="Steindorff A."/>
            <person name="Ohm R.A."/>
            <person name="Martin F."/>
            <person name="Silar P."/>
            <person name="Natvig D.O."/>
            <person name="Lalanne C."/>
            <person name="Gautier V."/>
            <person name="Ament-Velasquez S.L."/>
            <person name="Kruys A."/>
            <person name="Hutchinson M.I."/>
            <person name="Powell A.J."/>
            <person name="Barry K."/>
            <person name="Miller A.N."/>
            <person name="Grigoriev I.V."/>
            <person name="Debuchy R."/>
            <person name="Gladieux P."/>
            <person name="Hiltunen Thoren M."/>
            <person name="Johannesson H."/>
        </authorList>
    </citation>
    <scope>NUCLEOTIDE SEQUENCE</scope>
    <source>
        <strain evidence="2">CBS 731.68</strain>
    </source>
</reference>
<feature type="transmembrane region" description="Helical" evidence="1">
    <location>
        <begin position="12"/>
        <end position="30"/>
    </location>
</feature>